<sequence length="371" mass="42060">MSAEDEFKSVFTPTTEPTFSRSPILELNNPAPAPPLISAEQQWLSSVSPQKPYTLSAPSTKESSDIITLQPPTPSQLAARERMKKMQEEIREVLGVVRLDFNKCLQPDRRLSELYHVGEGFNLKWKCRQEPKRDSLKKRFRKRLCCLILILVIIATAFVGDYWGTRWVIQHEIKSELAESMLAKQQIESRQAFIDTNAATDESLKVIPEITTTRLTSTSTTTKKVTEHLSENKVKAGGESHSQSSSFNQGEENVGANLETQRQLEPEVNHPQPVEYQGIETERQAHEREQEHNVDRGQLNPVVKEQDPFASLQGMDIGSEFPRGHDVLDLAMVDSDRLPLSQATVVQESLWRPKDEEDVYQEQIEDGLSNI</sequence>
<keyword evidence="2" id="KW-0812">Transmembrane</keyword>
<dbReference type="Proteomes" id="UP001642540">
    <property type="component" value="Unassembled WGS sequence"/>
</dbReference>
<keyword evidence="2" id="KW-0472">Membrane</keyword>
<reference evidence="3 4" key="1">
    <citation type="submission" date="2024-08" db="EMBL/GenBank/DDBJ databases">
        <authorList>
            <person name="Cucini C."/>
            <person name="Frati F."/>
        </authorList>
    </citation>
    <scope>NUCLEOTIDE SEQUENCE [LARGE SCALE GENOMIC DNA]</scope>
</reference>
<organism evidence="3 4">
    <name type="scientific">Orchesella dallaii</name>
    <dbReference type="NCBI Taxonomy" id="48710"/>
    <lineage>
        <taxon>Eukaryota</taxon>
        <taxon>Metazoa</taxon>
        <taxon>Ecdysozoa</taxon>
        <taxon>Arthropoda</taxon>
        <taxon>Hexapoda</taxon>
        <taxon>Collembola</taxon>
        <taxon>Entomobryomorpha</taxon>
        <taxon>Entomobryoidea</taxon>
        <taxon>Orchesellidae</taxon>
        <taxon>Orchesellinae</taxon>
        <taxon>Orchesella</taxon>
    </lineage>
</organism>
<evidence type="ECO:0000256" key="2">
    <source>
        <dbReference type="SAM" id="Phobius"/>
    </source>
</evidence>
<protein>
    <submittedName>
        <fullName evidence="3">Uncharacterized protein</fullName>
    </submittedName>
</protein>
<feature type="region of interest" description="Disordered" evidence="1">
    <location>
        <begin position="1"/>
        <end position="35"/>
    </location>
</feature>
<evidence type="ECO:0000256" key="1">
    <source>
        <dbReference type="SAM" id="MobiDB-lite"/>
    </source>
</evidence>
<feature type="compositionally biased region" description="Polar residues" evidence="1">
    <location>
        <begin position="11"/>
        <end position="21"/>
    </location>
</feature>
<gene>
    <name evidence="3" type="ORF">ODALV1_LOCUS6245</name>
</gene>
<accession>A0ABP1Q3W6</accession>
<feature type="transmembrane region" description="Helical" evidence="2">
    <location>
        <begin position="144"/>
        <end position="164"/>
    </location>
</feature>
<keyword evidence="2" id="KW-1133">Transmembrane helix</keyword>
<name>A0ABP1Q3W6_9HEXA</name>
<evidence type="ECO:0000313" key="3">
    <source>
        <dbReference type="EMBL" id="CAL8085828.1"/>
    </source>
</evidence>
<feature type="region of interest" description="Disordered" evidence="1">
    <location>
        <begin position="50"/>
        <end position="71"/>
    </location>
</feature>
<feature type="compositionally biased region" description="Polar residues" evidence="1">
    <location>
        <begin position="50"/>
        <end position="67"/>
    </location>
</feature>
<feature type="compositionally biased region" description="Polar residues" evidence="1">
    <location>
        <begin position="240"/>
        <end position="251"/>
    </location>
</feature>
<proteinExistence type="predicted"/>
<comment type="caution">
    <text evidence="3">The sequence shown here is derived from an EMBL/GenBank/DDBJ whole genome shotgun (WGS) entry which is preliminary data.</text>
</comment>
<feature type="region of interest" description="Disordered" evidence="1">
    <location>
        <begin position="231"/>
        <end position="257"/>
    </location>
</feature>
<evidence type="ECO:0000313" key="4">
    <source>
        <dbReference type="Proteomes" id="UP001642540"/>
    </source>
</evidence>
<dbReference type="EMBL" id="CAXLJM020000019">
    <property type="protein sequence ID" value="CAL8085828.1"/>
    <property type="molecule type" value="Genomic_DNA"/>
</dbReference>
<keyword evidence="4" id="KW-1185">Reference proteome</keyword>